<dbReference type="PATRIC" id="fig|1107881.3.peg.5234"/>
<dbReference type="PANTHER" id="PTHR40257:SF1">
    <property type="entry name" value="DUF1330 DOMAIN-CONTAINING PROTEIN"/>
    <property type="match status" value="1"/>
</dbReference>
<dbReference type="Pfam" id="PF07045">
    <property type="entry name" value="DUF1330"/>
    <property type="match status" value="1"/>
</dbReference>
<dbReference type="PANTHER" id="PTHR40257">
    <property type="match status" value="1"/>
</dbReference>
<name>H0G6P7_RHIML</name>
<organism evidence="2 3">
    <name type="scientific">Sinorhizobium meliloti CCNWSX0020</name>
    <dbReference type="NCBI Taxonomy" id="1107881"/>
    <lineage>
        <taxon>Bacteria</taxon>
        <taxon>Pseudomonadati</taxon>
        <taxon>Pseudomonadota</taxon>
        <taxon>Alphaproteobacteria</taxon>
        <taxon>Hyphomicrobiales</taxon>
        <taxon>Rhizobiaceae</taxon>
        <taxon>Sinorhizobium/Ensifer group</taxon>
        <taxon>Sinorhizobium</taxon>
    </lineage>
</organism>
<reference evidence="2 3" key="1">
    <citation type="journal article" date="2012" name="J. Bacteriol.">
        <title>Draft Genome Sequence of Sinorhizobium meliloti CCNWSX0020, a Nitrogen-Fixing Symbiont with Copper Tolerance Capability Isolated from Lead-Zinc Mine Tailings.</title>
        <authorList>
            <person name="Li Z."/>
            <person name="Ma Z."/>
            <person name="Hao X."/>
            <person name="Wei G."/>
        </authorList>
    </citation>
    <scope>NUCLEOTIDE SEQUENCE [LARGE SCALE GENOMIC DNA]</scope>
    <source>
        <strain evidence="2 3">CCNWSX0020</strain>
    </source>
</reference>
<dbReference type="EMBL" id="AGVV01000070">
    <property type="protein sequence ID" value="EHK75011.1"/>
    <property type="molecule type" value="Genomic_DNA"/>
</dbReference>
<sequence length="123" mass="13503">MIKVTAADIDRFLAEDDHQPIVMLNLLRFKADGGRQRYLDYLAMAGPIVARYGAEILFAGDGATALCAEPGQSWDAVALVRYPNRSTFVDMIADPAYAVADPIRMSALEEAVLQPIRTIHPLL</sequence>
<gene>
    <name evidence="2" type="ORF">SM0020_25856</name>
</gene>
<protein>
    <recommendedName>
        <fullName evidence="1">DUF1330 domain-containing protein</fullName>
    </recommendedName>
</protein>
<dbReference type="AlphaFoldDB" id="H0G6P7"/>
<evidence type="ECO:0000313" key="3">
    <source>
        <dbReference type="Proteomes" id="UP000004038"/>
    </source>
</evidence>
<feature type="domain" description="DUF1330" evidence="1">
    <location>
        <begin position="36"/>
        <end position="110"/>
    </location>
</feature>
<evidence type="ECO:0000259" key="1">
    <source>
        <dbReference type="Pfam" id="PF07045"/>
    </source>
</evidence>
<dbReference type="InterPro" id="IPR010753">
    <property type="entry name" value="DUF1330"/>
</dbReference>
<dbReference type="SUPFAM" id="SSF54909">
    <property type="entry name" value="Dimeric alpha+beta barrel"/>
    <property type="match status" value="1"/>
</dbReference>
<dbReference type="InterPro" id="IPR011008">
    <property type="entry name" value="Dimeric_a/b-barrel"/>
</dbReference>
<dbReference type="Proteomes" id="UP000004038">
    <property type="component" value="Unassembled WGS sequence"/>
</dbReference>
<dbReference type="Gene3D" id="3.30.70.100">
    <property type="match status" value="1"/>
</dbReference>
<proteinExistence type="predicted"/>
<evidence type="ECO:0000313" key="2">
    <source>
        <dbReference type="EMBL" id="EHK75011.1"/>
    </source>
</evidence>
<accession>H0G6P7</accession>
<dbReference type="RefSeq" id="WP_003533729.1">
    <property type="nucleotide sequence ID" value="NZ_AGVV01000070.1"/>
</dbReference>